<evidence type="ECO:0000313" key="3">
    <source>
        <dbReference type="Proteomes" id="UP000291343"/>
    </source>
</evidence>
<evidence type="ECO:0000313" key="2">
    <source>
        <dbReference type="EMBL" id="RZF36642.1"/>
    </source>
</evidence>
<dbReference type="CDD" id="cd17058">
    <property type="entry name" value="Ubl_SNRNP25"/>
    <property type="match status" value="1"/>
</dbReference>
<dbReference type="InParanoid" id="A0A482WTP2"/>
<comment type="caution">
    <text evidence="2">The sequence shown here is derived from an EMBL/GenBank/DDBJ whole genome shotgun (WGS) entry which is preliminary data.</text>
</comment>
<dbReference type="Gene3D" id="3.10.20.90">
    <property type="entry name" value="Phosphatidylinositol 3-kinase Catalytic Subunit, Chain A, domain 1"/>
    <property type="match status" value="1"/>
</dbReference>
<dbReference type="InterPro" id="IPR039690">
    <property type="entry name" value="SNRNP25"/>
</dbReference>
<keyword evidence="3" id="KW-1185">Reference proteome</keyword>
<name>A0A482WTP2_LAOST</name>
<protein>
    <recommendedName>
        <fullName evidence="1">SNRNP25 ubiquitin-like domain-containing protein</fullName>
    </recommendedName>
</protein>
<dbReference type="GO" id="GO:0000398">
    <property type="term" value="P:mRNA splicing, via spliceosome"/>
    <property type="evidence" value="ECO:0007669"/>
    <property type="project" value="InterPro"/>
</dbReference>
<dbReference type="Proteomes" id="UP000291343">
    <property type="component" value="Unassembled WGS sequence"/>
</dbReference>
<feature type="domain" description="SNRNP25 ubiquitin-like" evidence="1">
    <location>
        <begin position="68"/>
        <end position="160"/>
    </location>
</feature>
<organism evidence="2 3">
    <name type="scientific">Laodelphax striatellus</name>
    <name type="common">Small brown planthopper</name>
    <name type="synonym">Delphax striatella</name>
    <dbReference type="NCBI Taxonomy" id="195883"/>
    <lineage>
        <taxon>Eukaryota</taxon>
        <taxon>Metazoa</taxon>
        <taxon>Ecdysozoa</taxon>
        <taxon>Arthropoda</taxon>
        <taxon>Hexapoda</taxon>
        <taxon>Insecta</taxon>
        <taxon>Pterygota</taxon>
        <taxon>Neoptera</taxon>
        <taxon>Paraneoptera</taxon>
        <taxon>Hemiptera</taxon>
        <taxon>Auchenorrhyncha</taxon>
        <taxon>Fulgoroidea</taxon>
        <taxon>Delphacidae</taxon>
        <taxon>Criomorphinae</taxon>
        <taxon>Laodelphax</taxon>
    </lineage>
</organism>
<dbReference type="OrthoDB" id="72819at2759"/>
<dbReference type="Pfam" id="PF18036">
    <property type="entry name" value="Ubiquitin_4"/>
    <property type="match status" value="1"/>
</dbReference>
<dbReference type="EMBL" id="QKKF02026118">
    <property type="protein sequence ID" value="RZF36642.1"/>
    <property type="molecule type" value="Genomic_DNA"/>
</dbReference>
<dbReference type="InterPro" id="IPR040610">
    <property type="entry name" value="SNRNP25_ubiquitin"/>
</dbReference>
<reference evidence="2 3" key="1">
    <citation type="journal article" date="2017" name="Gigascience">
        <title>Genome sequence of the small brown planthopper, Laodelphax striatellus.</title>
        <authorList>
            <person name="Zhu J."/>
            <person name="Jiang F."/>
            <person name="Wang X."/>
            <person name="Yang P."/>
            <person name="Bao Y."/>
            <person name="Zhao W."/>
            <person name="Wang W."/>
            <person name="Lu H."/>
            <person name="Wang Q."/>
            <person name="Cui N."/>
            <person name="Li J."/>
            <person name="Chen X."/>
            <person name="Luo L."/>
            <person name="Yu J."/>
            <person name="Kang L."/>
            <person name="Cui F."/>
        </authorList>
    </citation>
    <scope>NUCLEOTIDE SEQUENCE [LARGE SCALE GENOMIC DNA]</scope>
    <source>
        <strain evidence="2">Lst14</strain>
    </source>
</reference>
<dbReference type="GO" id="GO:0005689">
    <property type="term" value="C:U12-type spliceosomal complex"/>
    <property type="evidence" value="ECO:0007669"/>
    <property type="project" value="TreeGrafter"/>
</dbReference>
<dbReference type="STRING" id="195883.A0A482WTP2"/>
<dbReference type="AlphaFoldDB" id="A0A482WTP2"/>
<dbReference type="PANTHER" id="PTHR14942:SF0">
    <property type="entry name" value="U11_U12 SMALL NUCLEAR RIBONUCLEOPROTEIN 25 KDA PROTEIN"/>
    <property type="match status" value="1"/>
</dbReference>
<dbReference type="SMR" id="A0A482WTP2"/>
<accession>A0A482WTP2</accession>
<dbReference type="PANTHER" id="PTHR14942">
    <property type="entry name" value="U11/U12 SMALL NUCLEAR RIBONUCLEOPROTEIN 25 KDA PROTEIN"/>
    <property type="match status" value="1"/>
</dbReference>
<sequence>MEEASTSETVPSKQDGGSAELTHEELMEVTSTALNDLLRSVTILSDLPQDVTLEEVNAQIAVQHGQSITVYVMREDGDEIAAVVNQKGARVIDLKHAIRRAVDLKVKRAGKTGDKRKISWKYVWKTNHLCFEGEKLSSDQTLLSDLGIRNKARVTFVKRLRQKGTVMRS</sequence>
<dbReference type="SUPFAM" id="SSF54236">
    <property type="entry name" value="Ubiquitin-like"/>
    <property type="match status" value="1"/>
</dbReference>
<evidence type="ECO:0000259" key="1">
    <source>
        <dbReference type="Pfam" id="PF18036"/>
    </source>
</evidence>
<proteinExistence type="predicted"/>
<gene>
    <name evidence="2" type="ORF">LSTR_LSTR012321</name>
</gene>
<dbReference type="InterPro" id="IPR029071">
    <property type="entry name" value="Ubiquitin-like_domsf"/>
</dbReference>